<accession>A0ABY2TNN0</accession>
<sequence>MKSYIITQNKEYFSKNSECIKLKNSNIKKIIKKGNIINAFLYEEEKNKLFGYYEIDLNNLDNSNNKRNNDDFAFIKITDNYKRRRGIYYKSEKKYNDFSLFEIDEKTFLKLKNGLDLLNENISQTFFSCSIEKDLEENDIFKYKAIETSPSLYIAEYQKKFDYQAYKSVYKEYLRLLKTSNSEGDNSKKFIEIGSYLTNMLIPEKEFRQHLLNGFRIVYLHLDENTYNIPWEILSYDKKFISEKIIFSYTNAVNILPNNTKNKNNNKIAIVSIPDDNIKNDKKEIEIINSIKLNLNKDINIDLYRKEHNYFDFIKVLENYDIVHIITHGYSNGIKLSEDYILNSISALENPPSLVFINACNMEENDNKLIQSLLSAGVMTVISGTGSLADGIYIDFIESFYSNLFHKHTRINTAQAYYLAYLEIKEFYNGFMRYRFNGVPAYV</sequence>
<keyword evidence="3" id="KW-1185">Reference proteome</keyword>
<gene>
    <name evidence="2" type="ORF">EZH24_10580</name>
</gene>
<organism evidence="2 3">
    <name type="scientific">Brachyspira catarrhinii</name>
    <dbReference type="NCBI Taxonomy" id="2528966"/>
    <lineage>
        <taxon>Bacteria</taxon>
        <taxon>Pseudomonadati</taxon>
        <taxon>Spirochaetota</taxon>
        <taxon>Spirochaetia</taxon>
        <taxon>Brachyspirales</taxon>
        <taxon>Brachyspiraceae</taxon>
        <taxon>Brachyspira</taxon>
    </lineage>
</organism>
<dbReference type="Proteomes" id="UP000310168">
    <property type="component" value="Unassembled WGS sequence"/>
</dbReference>
<dbReference type="InterPro" id="IPR024983">
    <property type="entry name" value="CHAT_dom"/>
</dbReference>
<comment type="caution">
    <text evidence="2">The sequence shown here is derived from an EMBL/GenBank/DDBJ whole genome shotgun (WGS) entry which is preliminary data.</text>
</comment>
<protein>
    <submittedName>
        <fullName evidence="2">CHAT domain-containing protein</fullName>
    </submittedName>
</protein>
<feature type="domain" description="CHAT" evidence="1">
    <location>
        <begin position="194"/>
        <end position="410"/>
    </location>
</feature>
<dbReference type="EMBL" id="SJDU01000369">
    <property type="protein sequence ID" value="TKZ30181.1"/>
    <property type="molecule type" value="Genomic_DNA"/>
</dbReference>
<dbReference type="Pfam" id="PF12770">
    <property type="entry name" value="CHAT"/>
    <property type="match status" value="1"/>
</dbReference>
<reference evidence="2 3" key="1">
    <citation type="journal article" date="2019" name="Anaerobe">
        <title>Brachyspira catarrhinii sp. nov., an anaerobic intestinal spirochaete isolated from vervet monkeys may have been misidentified as Brachyspira aalborgi in previous studies.</title>
        <authorList>
            <person name="Phillips N.D."/>
            <person name="La T."/>
            <person name="Hampson D.J."/>
        </authorList>
    </citation>
    <scope>NUCLEOTIDE SEQUENCE [LARGE SCALE GENOMIC DNA]</scope>
    <source>
        <strain evidence="2 3">Z12</strain>
    </source>
</reference>
<evidence type="ECO:0000313" key="3">
    <source>
        <dbReference type="Proteomes" id="UP000310168"/>
    </source>
</evidence>
<evidence type="ECO:0000313" key="2">
    <source>
        <dbReference type="EMBL" id="TKZ30181.1"/>
    </source>
</evidence>
<name>A0ABY2TNN0_9SPIR</name>
<proteinExistence type="predicted"/>
<evidence type="ECO:0000259" key="1">
    <source>
        <dbReference type="Pfam" id="PF12770"/>
    </source>
</evidence>